<sequence length="163" mass="16318">MGHFLPAILAVMVLVSSMAGADEEELVDSQNKPSGVQGPCEAATCATHCKQQKHAGGRCDEETCVCQDFKNKGRCAMLGFGCGGGGMGNIGVGCSTCGGGGGVPIMPVVPVMPPLMPVLPPKPPCATCNSGCPNGLCGLGGMFGNSNSFVINRGDGGGSRMNP</sequence>
<dbReference type="Gene3D" id="3.30.30.10">
    <property type="entry name" value="Knottin, scorpion toxin-like"/>
    <property type="match status" value="1"/>
</dbReference>
<evidence type="ECO:0000313" key="2">
    <source>
        <dbReference type="RefSeq" id="XP_026291906.1"/>
    </source>
</evidence>
<dbReference type="AlphaFoldDB" id="A0A6J1SRZ6"/>
<dbReference type="GeneID" id="113216373"/>
<dbReference type="KEGG" id="foc:113216373"/>
<dbReference type="GO" id="GO:0051707">
    <property type="term" value="P:response to other organism"/>
    <property type="evidence" value="ECO:0007669"/>
    <property type="project" value="UniProtKB-ARBA"/>
</dbReference>
<reference evidence="2" key="1">
    <citation type="submission" date="2025-08" db="UniProtKB">
        <authorList>
            <consortium name="RefSeq"/>
        </authorList>
    </citation>
    <scope>IDENTIFICATION</scope>
    <source>
        <tissue evidence="2">Whole organism</tissue>
    </source>
</reference>
<dbReference type="Proteomes" id="UP000504606">
    <property type="component" value="Unplaced"/>
</dbReference>
<dbReference type="RefSeq" id="XP_026291906.1">
    <property type="nucleotide sequence ID" value="XM_026436121.2"/>
</dbReference>
<gene>
    <name evidence="2" type="primary">LOC113216373</name>
</gene>
<accession>A0A6J1SRZ6</accession>
<proteinExistence type="predicted"/>
<protein>
    <submittedName>
        <fullName evidence="2">Uncharacterized protein LOC113216373</fullName>
    </submittedName>
</protein>
<name>A0A6J1SRZ6_FRAOC</name>
<dbReference type="InterPro" id="IPR036574">
    <property type="entry name" value="Scorpion_toxin-like_sf"/>
</dbReference>
<keyword evidence="1" id="KW-1185">Reference proteome</keyword>
<organism evidence="1 2">
    <name type="scientific">Frankliniella occidentalis</name>
    <name type="common">Western flower thrips</name>
    <name type="synonym">Euthrips occidentalis</name>
    <dbReference type="NCBI Taxonomy" id="133901"/>
    <lineage>
        <taxon>Eukaryota</taxon>
        <taxon>Metazoa</taxon>
        <taxon>Ecdysozoa</taxon>
        <taxon>Arthropoda</taxon>
        <taxon>Hexapoda</taxon>
        <taxon>Insecta</taxon>
        <taxon>Pterygota</taxon>
        <taxon>Neoptera</taxon>
        <taxon>Paraneoptera</taxon>
        <taxon>Thysanoptera</taxon>
        <taxon>Terebrantia</taxon>
        <taxon>Thripoidea</taxon>
        <taxon>Thripidae</taxon>
        <taxon>Frankliniella</taxon>
    </lineage>
</organism>
<evidence type="ECO:0000313" key="1">
    <source>
        <dbReference type="Proteomes" id="UP000504606"/>
    </source>
</evidence>